<evidence type="ECO:0000313" key="8">
    <source>
        <dbReference type="EMBL" id="TCZ81070.1"/>
    </source>
</evidence>
<evidence type="ECO:0000259" key="7">
    <source>
        <dbReference type="Pfam" id="PF11728"/>
    </source>
</evidence>
<name>A0A4R4ENP6_9BACL</name>
<keyword evidence="2" id="KW-1003">Cell membrane</keyword>
<comment type="subcellular location">
    <subcellularLocation>
        <location evidence="1">Cell membrane</location>
        <topology evidence="1">Multi-pass membrane protein</topology>
    </subcellularLocation>
</comment>
<dbReference type="AlphaFoldDB" id="A0A4R4ENP6"/>
<keyword evidence="9" id="KW-1185">Reference proteome</keyword>
<evidence type="ECO:0000256" key="3">
    <source>
        <dbReference type="ARBA" id="ARBA00022692"/>
    </source>
</evidence>
<evidence type="ECO:0000256" key="6">
    <source>
        <dbReference type="SAM" id="Phobius"/>
    </source>
</evidence>
<keyword evidence="3 6" id="KW-0812">Transmembrane</keyword>
<accession>A0A4R4ENP6</accession>
<proteinExistence type="predicted"/>
<dbReference type="Proteomes" id="UP000295418">
    <property type="component" value="Unassembled WGS sequence"/>
</dbReference>
<dbReference type="PANTHER" id="PTHR40064:SF1">
    <property type="entry name" value="MEMBRANE PROTEIN"/>
    <property type="match status" value="1"/>
</dbReference>
<dbReference type="InterPro" id="IPR038323">
    <property type="entry name" value="ArAE_1_C_sf"/>
</dbReference>
<feature type="transmembrane region" description="Helical" evidence="6">
    <location>
        <begin position="7"/>
        <end position="25"/>
    </location>
</feature>
<reference evidence="8 9" key="1">
    <citation type="submission" date="2019-03" db="EMBL/GenBank/DDBJ databases">
        <authorList>
            <person name="Kim M.K.M."/>
        </authorList>
    </citation>
    <scope>NUCLEOTIDE SEQUENCE [LARGE SCALE GENOMIC DNA]</scope>
    <source>
        <strain evidence="8 9">18JY21-1</strain>
    </source>
</reference>
<dbReference type="Pfam" id="PF11728">
    <property type="entry name" value="ArAE_1_C"/>
    <property type="match status" value="1"/>
</dbReference>
<evidence type="ECO:0000256" key="5">
    <source>
        <dbReference type="ARBA" id="ARBA00023136"/>
    </source>
</evidence>
<evidence type="ECO:0000313" key="9">
    <source>
        <dbReference type="Proteomes" id="UP000295418"/>
    </source>
</evidence>
<dbReference type="InterPro" id="IPR052984">
    <property type="entry name" value="UPF0421"/>
</dbReference>
<evidence type="ECO:0000256" key="1">
    <source>
        <dbReference type="ARBA" id="ARBA00004651"/>
    </source>
</evidence>
<dbReference type="PANTHER" id="PTHR40064">
    <property type="entry name" value="MEMBRANE PROTEIN-RELATED"/>
    <property type="match status" value="1"/>
</dbReference>
<keyword evidence="5 6" id="KW-0472">Membrane</keyword>
<organism evidence="8 9">
    <name type="scientific">Paenibacillus albiflavus</name>
    <dbReference type="NCBI Taxonomy" id="2545760"/>
    <lineage>
        <taxon>Bacteria</taxon>
        <taxon>Bacillati</taxon>
        <taxon>Bacillota</taxon>
        <taxon>Bacilli</taxon>
        <taxon>Bacillales</taxon>
        <taxon>Paenibacillaceae</taxon>
        <taxon>Paenibacillus</taxon>
    </lineage>
</organism>
<evidence type="ECO:0000256" key="2">
    <source>
        <dbReference type="ARBA" id="ARBA00022475"/>
    </source>
</evidence>
<dbReference type="Pfam" id="PF06081">
    <property type="entry name" value="ArAE_1"/>
    <property type="match status" value="1"/>
</dbReference>
<evidence type="ECO:0000256" key="4">
    <source>
        <dbReference type="ARBA" id="ARBA00022989"/>
    </source>
</evidence>
<keyword evidence="4 6" id="KW-1133">Transmembrane helix</keyword>
<dbReference type="InterPro" id="IPR010343">
    <property type="entry name" value="ArAE_1"/>
</dbReference>
<feature type="transmembrane region" description="Helical" evidence="6">
    <location>
        <begin position="141"/>
        <end position="160"/>
    </location>
</feature>
<dbReference type="EMBL" id="SKFG01000001">
    <property type="protein sequence ID" value="TCZ81070.1"/>
    <property type="molecule type" value="Genomic_DNA"/>
</dbReference>
<feature type="domain" description="Putative aromatic acid exporter C-terminal" evidence="7">
    <location>
        <begin position="163"/>
        <end position="326"/>
    </location>
</feature>
<protein>
    <submittedName>
        <fullName evidence="8">Aromatic acid exporter family protein</fullName>
    </submittedName>
</protein>
<sequence>MLSTKELIRMVIVVKFVGIIGIRVLKTAIAVFISISIAKLCGLHSPESAGLLAILGIQVTKKQGIRNVMARICASLVSLVFGVILYMTLGFHYYVLALYVLVAFPVIHRLKFGDGIITGSVVFYHLYFAKEISVGVLVNELLLLLIGLGISTLINIVYMPQMDSQLKKQKEQIDRLFSIIFSKFALHLRDTNTVWNGAEILDAEAEIDKGIALAKKRQDNVLFSDPISDWHIYFFMRSEQLAMVERMSSLLATVYQSMPQGHSLATIFEEVADDVKHDYYVGRAENDLTLLENHFRSLPMPESRNEFEVRSSLFQLIRELKAYLNIAKKEQEHHKSSRSF</sequence>
<feature type="transmembrane region" description="Helical" evidence="6">
    <location>
        <begin position="112"/>
        <end position="129"/>
    </location>
</feature>
<comment type="caution">
    <text evidence="8">The sequence shown here is derived from an EMBL/GenBank/DDBJ whole genome shotgun (WGS) entry which is preliminary data.</text>
</comment>
<gene>
    <name evidence="8" type="ORF">E0485_01960</name>
</gene>
<dbReference type="Gene3D" id="1.20.120.940">
    <property type="entry name" value="Putative aromatic acid exporter, C-terminal domain"/>
    <property type="match status" value="1"/>
</dbReference>
<dbReference type="InterPro" id="IPR021062">
    <property type="entry name" value="ArAE_1_C"/>
</dbReference>
<dbReference type="GO" id="GO:0005886">
    <property type="term" value="C:plasma membrane"/>
    <property type="evidence" value="ECO:0007669"/>
    <property type="project" value="UniProtKB-SubCell"/>
</dbReference>